<evidence type="ECO:0000313" key="3">
    <source>
        <dbReference type="Proteomes" id="UP000247409"/>
    </source>
</evidence>
<feature type="compositionally biased region" description="Basic and acidic residues" evidence="1">
    <location>
        <begin position="170"/>
        <end position="185"/>
    </location>
</feature>
<sequence>MRIAPDTGILASDPVSSPKEGEADSARSQGVPAIPEPETRLKASPDRGSQPRVVGEAQQQEGTAPETVTWKIRDLSVTADPVMGGAHEMSDDTVQQTEELRNNAEDMDPEPGENSTDLKDATYLGRRPHSVEAKPPPPHPTTCVARGAVVQWSESKIENSDNNCAPMHDAMGDTHTPKPRREPWPRHVTALGTLTEL</sequence>
<proteinExistence type="predicted"/>
<name>A0A2V3IIL5_9FLOR</name>
<keyword evidence="3" id="KW-1185">Reference proteome</keyword>
<feature type="region of interest" description="Disordered" evidence="1">
    <location>
        <begin position="155"/>
        <end position="186"/>
    </location>
</feature>
<accession>A0A2V3IIL5</accession>
<dbReference type="Proteomes" id="UP000247409">
    <property type="component" value="Unassembled WGS sequence"/>
</dbReference>
<dbReference type="EMBL" id="NBIV01000183">
    <property type="protein sequence ID" value="PXF41945.1"/>
    <property type="molecule type" value="Genomic_DNA"/>
</dbReference>
<feature type="region of interest" description="Disordered" evidence="1">
    <location>
        <begin position="1"/>
        <end position="120"/>
    </location>
</feature>
<protein>
    <submittedName>
        <fullName evidence="2">Uncharacterized protein</fullName>
    </submittedName>
</protein>
<comment type="caution">
    <text evidence="2">The sequence shown here is derived from an EMBL/GenBank/DDBJ whole genome shotgun (WGS) entry which is preliminary data.</text>
</comment>
<dbReference type="AlphaFoldDB" id="A0A2V3IIL5"/>
<organism evidence="2 3">
    <name type="scientific">Gracilariopsis chorda</name>
    <dbReference type="NCBI Taxonomy" id="448386"/>
    <lineage>
        <taxon>Eukaryota</taxon>
        <taxon>Rhodophyta</taxon>
        <taxon>Florideophyceae</taxon>
        <taxon>Rhodymeniophycidae</taxon>
        <taxon>Gracilariales</taxon>
        <taxon>Gracilariaceae</taxon>
        <taxon>Gracilariopsis</taxon>
    </lineage>
</organism>
<evidence type="ECO:0000313" key="2">
    <source>
        <dbReference type="EMBL" id="PXF41945.1"/>
    </source>
</evidence>
<gene>
    <name evidence="2" type="ORF">BWQ96_08325</name>
</gene>
<reference evidence="2 3" key="1">
    <citation type="journal article" date="2018" name="Mol. Biol. Evol.">
        <title>Analysis of the draft genome of the red seaweed Gracilariopsis chorda provides insights into genome size evolution in Rhodophyta.</title>
        <authorList>
            <person name="Lee J."/>
            <person name="Yang E.C."/>
            <person name="Graf L."/>
            <person name="Yang J.H."/>
            <person name="Qiu H."/>
            <person name="Zel Zion U."/>
            <person name="Chan C.X."/>
            <person name="Stephens T.G."/>
            <person name="Weber A.P.M."/>
            <person name="Boo G.H."/>
            <person name="Boo S.M."/>
            <person name="Kim K.M."/>
            <person name="Shin Y."/>
            <person name="Jung M."/>
            <person name="Lee S.J."/>
            <person name="Yim H.S."/>
            <person name="Lee J.H."/>
            <person name="Bhattacharya D."/>
            <person name="Yoon H.S."/>
        </authorList>
    </citation>
    <scope>NUCLEOTIDE SEQUENCE [LARGE SCALE GENOMIC DNA]</scope>
    <source>
        <strain evidence="2 3">SKKU-2015</strain>
        <tissue evidence="2">Whole body</tissue>
    </source>
</reference>
<evidence type="ECO:0000256" key="1">
    <source>
        <dbReference type="SAM" id="MobiDB-lite"/>
    </source>
</evidence>